<evidence type="ECO:0000313" key="2">
    <source>
        <dbReference type="Proteomes" id="UP000183080"/>
    </source>
</evidence>
<reference evidence="1 2" key="1">
    <citation type="submission" date="2016-08" db="EMBL/GenBank/DDBJ databases">
        <title>New Insights into Marine Group III Euryarchaeota, from dark to light.</title>
        <authorList>
            <person name="Haro-Moreno J.M."/>
            <person name="Rodriguez-Valera F."/>
            <person name="Lopez-Garcia P."/>
            <person name="Moreira D."/>
            <person name="Martin-Cuadrado A.B."/>
        </authorList>
    </citation>
    <scope>NUCLEOTIDE SEQUENCE [LARGE SCALE GENOMIC DNA]</scope>
    <source>
        <strain evidence="1">CG-Epi1</strain>
    </source>
</reference>
<proteinExistence type="predicted"/>
<protein>
    <submittedName>
        <fullName evidence="1">Uncharacterized protein</fullName>
    </submittedName>
</protein>
<dbReference type="STRING" id="1888995.BD935_02600"/>
<dbReference type="AlphaFoldDB" id="A0A1J5TTH2"/>
<evidence type="ECO:0000313" key="1">
    <source>
        <dbReference type="EMBL" id="OIR17060.1"/>
    </source>
</evidence>
<gene>
    <name evidence="1" type="ORF">BD935_02600</name>
</gene>
<dbReference type="EMBL" id="MIZA01000023">
    <property type="protein sequence ID" value="OIR17060.1"/>
    <property type="molecule type" value="Genomic_DNA"/>
</dbReference>
<sequence length="143" mass="16727">MNHIWKDIPLATSMKRRARVFTLRRKLSNSLRKKYEWWNIYITPLRGGRYAGTNYIKKYSKDEKPPQKVCSVLVNLTDTKSIEFASKLMHYTSESLDEALRNTISFEELINYVKEKLGCYEKEGKIYNNFTSSGKLVQGSKSD</sequence>
<dbReference type="Proteomes" id="UP000183080">
    <property type="component" value="Unassembled WGS sequence"/>
</dbReference>
<name>A0A1J5TTH2_9ARCH</name>
<accession>A0A1J5TTH2</accession>
<comment type="caution">
    <text evidence="1">The sequence shown here is derived from an EMBL/GenBank/DDBJ whole genome shotgun (WGS) entry which is preliminary data.</text>
</comment>
<organism evidence="1 2">
    <name type="scientific">Marine Group III euryarchaeote CG-Epi1</name>
    <dbReference type="NCBI Taxonomy" id="1888995"/>
    <lineage>
        <taxon>Archaea</taxon>
        <taxon>Methanobacteriati</taxon>
        <taxon>Thermoplasmatota</taxon>
        <taxon>Thermoplasmata</taxon>
        <taxon>Candidatus Thermoprofundales</taxon>
    </lineage>
</organism>